<comment type="caution">
    <text evidence="1">The sequence shown here is derived from an EMBL/GenBank/DDBJ whole genome shotgun (WGS) entry which is preliminary data.</text>
</comment>
<reference evidence="1" key="1">
    <citation type="journal article" date="2020" name="mSystems">
        <title>Genome- and Community-Level Interaction Insights into Carbon Utilization and Element Cycling Functions of Hydrothermarchaeota in Hydrothermal Sediment.</title>
        <authorList>
            <person name="Zhou Z."/>
            <person name="Liu Y."/>
            <person name="Xu W."/>
            <person name="Pan J."/>
            <person name="Luo Z.H."/>
            <person name="Li M."/>
        </authorList>
    </citation>
    <scope>NUCLEOTIDE SEQUENCE [LARGE SCALE GENOMIC DNA]</scope>
    <source>
        <strain evidence="1">SpSt-587</strain>
    </source>
</reference>
<dbReference type="AlphaFoldDB" id="A0A7J3M1K9"/>
<proteinExistence type="predicted"/>
<gene>
    <name evidence="1" type="ORF">ENT52_03495</name>
</gene>
<protein>
    <submittedName>
        <fullName evidence="1">Uncharacterized protein</fullName>
    </submittedName>
</protein>
<organism evidence="1">
    <name type="scientific">Archaeoglobus fulgidus</name>
    <dbReference type="NCBI Taxonomy" id="2234"/>
    <lineage>
        <taxon>Archaea</taxon>
        <taxon>Methanobacteriati</taxon>
        <taxon>Methanobacteriota</taxon>
        <taxon>Archaeoglobi</taxon>
        <taxon>Archaeoglobales</taxon>
        <taxon>Archaeoglobaceae</taxon>
        <taxon>Archaeoglobus</taxon>
    </lineage>
</organism>
<dbReference type="EMBL" id="DSYZ01000077">
    <property type="protein sequence ID" value="HGT82771.1"/>
    <property type="molecule type" value="Genomic_DNA"/>
</dbReference>
<accession>A0A7J3M1K9</accession>
<name>A0A7J3M1K9_ARCFL</name>
<sequence length="96" mass="11051">MFDAKKFHFTTGKGSCIVKNNKVLEFYLLSEEEVSEVEKIVPLLFELPSSTEIGYVETEKFKFGIIKFQDYFVVFPAKTENIAEIMRIRSVMQNGG</sequence>
<evidence type="ECO:0000313" key="1">
    <source>
        <dbReference type="EMBL" id="HGT82771.1"/>
    </source>
</evidence>